<feature type="compositionally biased region" description="Polar residues" evidence="1">
    <location>
        <begin position="112"/>
        <end position="121"/>
    </location>
</feature>
<evidence type="ECO:0000313" key="3">
    <source>
        <dbReference type="Proteomes" id="UP000823775"/>
    </source>
</evidence>
<comment type="caution">
    <text evidence="2">The sequence shown here is derived from an EMBL/GenBank/DDBJ whole genome shotgun (WGS) entry which is preliminary data.</text>
</comment>
<feature type="region of interest" description="Disordered" evidence="1">
    <location>
        <begin position="56"/>
        <end position="157"/>
    </location>
</feature>
<dbReference type="Proteomes" id="UP000823775">
    <property type="component" value="Unassembled WGS sequence"/>
</dbReference>
<gene>
    <name evidence="2" type="ORF">HAX54_034337</name>
</gene>
<accession>A0ABS8SF20</accession>
<name>A0ABS8SF20_DATST</name>
<keyword evidence="3" id="KW-1185">Reference proteome</keyword>
<proteinExistence type="predicted"/>
<reference evidence="2 3" key="1">
    <citation type="journal article" date="2021" name="BMC Genomics">
        <title>Datura genome reveals duplications of psychoactive alkaloid biosynthetic genes and high mutation rate following tissue culture.</title>
        <authorList>
            <person name="Rajewski A."/>
            <person name="Carter-House D."/>
            <person name="Stajich J."/>
            <person name="Litt A."/>
        </authorList>
    </citation>
    <scope>NUCLEOTIDE SEQUENCE [LARGE SCALE GENOMIC DNA]</scope>
    <source>
        <strain evidence="2">AR-01</strain>
    </source>
</reference>
<protein>
    <submittedName>
        <fullName evidence="2">Uncharacterized protein</fullName>
    </submittedName>
</protein>
<evidence type="ECO:0000256" key="1">
    <source>
        <dbReference type="SAM" id="MobiDB-lite"/>
    </source>
</evidence>
<dbReference type="EMBL" id="JACEIK010000443">
    <property type="protein sequence ID" value="MCD7457149.1"/>
    <property type="molecule type" value="Genomic_DNA"/>
</dbReference>
<sequence length="210" mass="22935">MGKGRGRGQGRLRKTTITAFGSTVRTRIVKTKKSSPIGAASSQTPQMEIEAHFDVEQGKKAHRSTMQADSGAGPKLASSPMEQYLADSKKIEQSCAQQTDLRSGAGGKVDANSASQPSQLSEMDIRMQSVGGKNKERVKGLGSLGRSVKKLKQSTSTLPEEIDEMIKSRVHASNVDLYAQLHEERCKNKMMRKELDLLKKHVYNASSSNE</sequence>
<evidence type="ECO:0000313" key="2">
    <source>
        <dbReference type="EMBL" id="MCD7457149.1"/>
    </source>
</evidence>
<organism evidence="2 3">
    <name type="scientific">Datura stramonium</name>
    <name type="common">Jimsonweed</name>
    <name type="synonym">Common thornapple</name>
    <dbReference type="NCBI Taxonomy" id="4076"/>
    <lineage>
        <taxon>Eukaryota</taxon>
        <taxon>Viridiplantae</taxon>
        <taxon>Streptophyta</taxon>
        <taxon>Embryophyta</taxon>
        <taxon>Tracheophyta</taxon>
        <taxon>Spermatophyta</taxon>
        <taxon>Magnoliopsida</taxon>
        <taxon>eudicotyledons</taxon>
        <taxon>Gunneridae</taxon>
        <taxon>Pentapetalae</taxon>
        <taxon>asterids</taxon>
        <taxon>lamiids</taxon>
        <taxon>Solanales</taxon>
        <taxon>Solanaceae</taxon>
        <taxon>Solanoideae</taxon>
        <taxon>Datureae</taxon>
        <taxon>Datura</taxon>
    </lineage>
</organism>